<organism evidence="1 2">
    <name type="scientific">Acinetobacter johnsonii</name>
    <dbReference type="NCBI Taxonomy" id="40214"/>
    <lineage>
        <taxon>Bacteria</taxon>
        <taxon>Pseudomonadati</taxon>
        <taxon>Pseudomonadota</taxon>
        <taxon>Gammaproteobacteria</taxon>
        <taxon>Moraxellales</taxon>
        <taxon>Moraxellaceae</taxon>
        <taxon>Acinetobacter</taxon>
    </lineage>
</organism>
<evidence type="ECO:0000313" key="1">
    <source>
        <dbReference type="EMBL" id="SJX21369.1"/>
    </source>
</evidence>
<dbReference type="Proteomes" id="UP000196240">
    <property type="component" value="Unassembled WGS sequence"/>
</dbReference>
<dbReference type="InterPro" id="IPR007391">
    <property type="entry name" value="Vancomycin_resist_VanW"/>
</dbReference>
<gene>
    <name evidence="1" type="primary">vanW</name>
    <name evidence="1" type="ORF">ACNJC6_00983</name>
</gene>
<dbReference type="AlphaFoldDB" id="A0A1R7QAT1"/>
<sequence>MCPSTFFHRANMNFLRLFLSKPISQYHPLLYFMATRSRRMMRYWQWKTDGKDYAHSFSDVPLAFRVKKHQSVLIRKLGDSDQHWQHNKVINLKIASPCISGILIHPQQTFSFCQLVGQPTTQKGYVEGMELSFGQARGGIGGGICQIANLIHWLVLHSPLQVVQRSQHSFDPFPDHGRVLPFGSGAAIFYNYIDYQFYNPTPHSFQIRLWFSEKCLEGELRCSADLGYVYHVFEQQHAFLKIGTDYYRQNEIWRHRKEKYKSGEILATECMTRNFAKVLYQPSHIDQHYPSWAEFQAAQNIKTN</sequence>
<accession>A0A1R7QAT1</accession>
<proteinExistence type="predicted"/>
<reference evidence="1 2" key="1">
    <citation type="submission" date="2017-02" db="EMBL/GenBank/DDBJ databases">
        <authorList>
            <person name="Peterson S.W."/>
        </authorList>
    </citation>
    <scope>NUCLEOTIDE SEQUENCE [LARGE SCALE GENOMIC DNA]</scope>
    <source>
        <strain evidence="1">C6</strain>
    </source>
</reference>
<dbReference type="PANTHER" id="PTHR35788">
    <property type="entry name" value="EXPORTED PROTEIN-RELATED"/>
    <property type="match status" value="1"/>
</dbReference>
<dbReference type="PANTHER" id="PTHR35788:SF1">
    <property type="entry name" value="EXPORTED PROTEIN"/>
    <property type="match status" value="1"/>
</dbReference>
<protein>
    <submittedName>
        <fullName evidence="1">Vancomycin B-type resistance protein VanW</fullName>
    </submittedName>
</protein>
<dbReference type="Pfam" id="PF04294">
    <property type="entry name" value="VanW"/>
    <property type="match status" value="1"/>
</dbReference>
<evidence type="ECO:0000313" key="2">
    <source>
        <dbReference type="Proteomes" id="UP000196240"/>
    </source>
</evidence>
<dbReference type="EMBL" id="FUUY01000003">
    <property type="protein sequence ID" value="SJX21369.1"/>
    <property type="molecule type" value="Genomic_DNA"/>
</dbReference>
<name>A0A1R7QAT1_ACIJO</name>
<dbReference type="InterPro" id="IPR052913">
    <property type="entry name" value="Glycopeptide_resist_protein"/>
</dbReference>